<evidence type="ECO:0000313" key="9">
    <source>
        <dbReference type="EMBL" id="MFB3167668.1"/>
    </source>
</evidence>
<organism evidence="9 10">
    <name type="scientific">Neobacillus driksii</name>
    <dbReference type="NCBI Taxonomy" id="3035913"/>
    <lineage>
        <taxon>Bacteria</taxon>
        <taxon>Bacillati</taxon>
        <taxon>Bacillota</taxon>
        <taxon>Bacilli</taxon>
        <taxon>Bacillales</taxon>
        <taxon>Bacillaceae</taxon>
        <taxon>Neobacillus</taxon>
    </lineage>
</organism>
<dbReference type="Gene3D" id="2.60.40.1220">
    <property type="match status" value="1"/>
</dbReference>
<reference evidence="9 10" key="1">
    <citation type="submission" date="2024-05" db="EMBL/GenBank/DDBJ databases">
        <authorList>
            <person name="Venkateswaran K."/>
        </authorList>
    </citation>
    <scope>NUCLEOTIDE SEQUENCE [LARGE SCALE GENOMIC DNA]</scope>
    <source>
        <strain evidence="9 10">179-C4-2-HS</strain>
    </source>
</reference>
<keyword evidence="6" id="KW-0472">Membrane</keyword>
<keyword evidence="6" id="KW-0812">Transmembrane</keyword>
<evidence type="ECO:0000259" key="8">
    <source>
        <dbReference type="Pfam" id="PF04234"/>
    </source>
</evidence>
<dbReference type="InterPro" id="IPR014756">
    <property type="entry name" value="Ig_E-set"/>
</dbReference>
<evidence type="ECO:0000256" key="7">
    <source>
        <dbReference type="SAM" id="SignalP"/>
    </source>
</evidence>
<sequence>MKKLFFLIICTLFIVPTIANAHTALTSSNPADGQVVTKELTELVLTYAGEIESLSTMKLLKDEQEVPLNVELQEKQMIGTLSTPLENGSYVIVWSIAGEDGHLITGEIPFTVQLEQMVEQEHLNETKESITTDKEDSKAENQEKSGQTNDQNNKQSSESIKVIISVLVVIVLGIGTFLLFGRKK</sequence>
<comment type="caution">
    <text evidence="9">The sequence shown here is derived from an EMBL/GenBank/DDBJ whole genome shotgun (WGS) entry which is preliminary data.</text>
</comment>
<feature type="domain" description="CopC" evidence="8">
    <location>
        <begin position="22"/>
        <end position="112"/>
    </location>
</feature>
<dbReference type="PANTHER" id="PTHR34820:SF4">
    <property type="entry name" value="INNER MEMBRANE PROTEIN YEBZ"/>
    <property type="match status" value="1"/>
</dbReference>
<evidence type="ECO:0000256" key="4">
    <source>
        <dbReference type="ARBA" id="ARBA00023008"/>
    </source>
</evidence>
<feature type="compositionally biased region" description="Polar residues" evidence="5">
    <location>
        <begin position="144"/>
        <end position="154"/>
    </location>
</feature>
<feature type="chain" id="PRO_5046908831" evidence="7">
    <location>
        <begin position="22"/>
        <end position="184"/>
    </location>
</feature>
<evidence type="ECO:0000256" key="3">
    <source>
        <dbReference type="ARBA" id="ARBA00022729"/>
    </source>
</evidence>
<accession>A0ABV4YSH7</accession>
<keyword evidence="2" id="KW-0479">Metal-binding</keyword>
<evidence type="ECO:0000256" key="5">
    <source>
        <dbReference type="SAM" id="MobiDB-lite"/>
    </source>
</evidence>
<keyword evidence="3 7" id="KW-0732">Signal</keyword>
<feature type="transmembrane region" description="Helical" evidence="6">
    <location>
        <begin position="162"/>
        <end position="181"/>
    </location>
</feature>
<feature type="region of interest" description="Disordered" evidence="5">
    <location>
        <begin position="125"/>
        <end position="154"/>
    </location>
</feature>
<dbReference type="InterPro" id="IPR007348">
    <property type="entry name" value="CopC_dom"/>
</dbReference>
<protein>
    <submittedName>
        <fullName evidence="9">Copper resistance CopC family protein</fullName>
    </submittedName>
</protein>
<gene>
    <name evidence="9" type="ORF">P5G62_011165</name>
</gene>
<feature type="signal peptide" evidence="7">
    <location>
        <begin position="1"/>
        <end position="21"/>
    </location>
</feature>
<evidence type="ECO:0000313" key="10">
    <source>
        <dbReference type="Proteomes" id="UP001241748"/>
    </source>
</evidence>
<evidence type="ECO:0000256" key="2">
    <source>
        <dbReference type="ARBA" id="ARBA00022723"/>
    </source>
</evidence>
<dbReference type="InterPro" id="IPR032694">
    <property type="entry name" value="CopC/D"/>
</dbReference>
<keyword evidence="4" id="KW-0186">Copper</keyword>
<name>A0ABV4YSH7_9BACI</name>
<dbReference type="Proteomes" id="UP001241748">
    <property type="component" value="Unassembled WGS sequence"/>
</dbReference>
<dbReference type="RefSeq" id="WP_306074242.1">
    <property type="nucleotide sequence ID" value="NZ_JAROBZ020000001.1"/>
</dbReference>
<dbReference type="Pfam" id="PF04234">
    <property type="entry name" value="CopC"/>
    <property type="match status" value="1"/>
</dbReference>
<feature type="compositionally biased region" description="Basic and acidic residues" evidence="5">
    <location>
        <begin position="125"/>
        <end position="143"/>
    </location>
</feature>
<dbReference type="SUPFAM" id="SSF81296">
    <property type="entry name" value="E set domains"/>
    <property type="match status" value="1"/>
</dbReference>
<dbReference type="EMBL" id="JAROBZ020000001">
    <property type="protein sequence ID" value="MFB3167668.1"/>
    <property type="molecule type" value="Genomic_DNA"/>
</dbReference>
<keyword evidence="6" id="KW-1133">Transmembrane helix</keyword>
<evidence type="ECO:0000256" key="1">
    <source>
        <dbReference type="ARBA" id="ARBA00004196"/>
    </source>
</evidence>
<dbReference type="PANTHER" id="PTHR34820">
    <property type="entry name" value="INNER MEMBRANE PROTEIN YEBZ"/>
    <property type="match status" value="1"/>
</dbReference>
<dbReference type="InterPro" id="IPR014755">
    <property type="entry name" value="Cu-Rt/internalin_Ig-like"/>
</dbReference>
<keyword evidence="10" id="KW-1185">Reference proteome</keyword>
<comment type="subcellular location">
    <subcellularLocation>
        <location evidence="1">Cell envelope</location>
    </subcellularLocation>
</comment>
<evidence type="ECO:0000256" key="6">
    <source>
        <dbReference type="SAM" id="Phobius"/>
    </source>
</evidence>
<proteinExistence type="predicted"/>